<evidence type="ECO:0000313" key="3">
    <source>
        <dbReference type="Proteomes" id="UP000249499"/>
    </source>
</evidence>
<dbReference type="InterPro" id="IPR010982">
    <property type="entry name" value="Lambda_DNA-bd_dom_sf"/>
</dbReference>
<geneLocation type="plasmid" evidence="2 3">
    <name>pRt1078</name>
</geneLocation>
<evidence type="ECO:0000313" key="2">
    <source>
        <dbReference type="EMBL" id="WFR97727.1"/>
    </source>
</evidence>
<dbReference type="Proteomes" id="UP000249499">
    <property type="component" value="Plasmid pRt1078"/>
</dbReference>
<dbReference type="PROSITE" id="PS50943">
    <property type="entry name" value="HTH_CROC1"/>
    <property type="match status" value="1"/>
</dbReference>
<dbReference type="Gene3D" id="1.10.260.40">
    <property type="entry name" value="lambda repressor-like DNA-binding domains"/>
    <property type="match status" value="1"/>
</dbReference>
<dbReference type="SMART" id="SM00530">
    <property type="entry name" value="HTH_XRE"/>
    <property type="match status" value="1"/>
</dbReference>
<dbReference type="KEGG" id="rtu:PR017_21405"/>
<dbReference type="EMBL" id="CP117256">
    <property type="protein sequence ID" value="WFR97727.1"/>
    <property type="molecule type" value="Genomic_DNA"/>
</dbReference>
<feature type="domain" description="HTH cro/C1-type" evidence="1">
    <location>
        <begin position="19"/>
        <end position="73"/>
    </location>
</feature>
<sequence length="141" mass="15520">MTVNSKKPDPVDIEVGRRIRLQRRIKGMSQSVLADGLTITFQQVQKYEKGSNRVSASRMSSIARLLEVPVTYFFDGQGLQRDLLDGDTLSPLYDVAQFVSTPEGSNLNRAFARIQSPEIRKRIVGLVKALAATSGTPHSAS</sequence>
<gene>
    <name evidence="2" type="ORF">PR017_21405</name>
</gene>
<keyword evidence="2" id="KW-0614">Plasmid</keyword>
<reference evidence="3" key="2">
    <citation type="journal article" date="2023" name="MicrobiologyOpen">
        <title>Genomics of the tumorigenes clade of the family Rhizobiaceae and description of Rhizobium rhododendri sp. nov.</title>
        <authorList>
            <person name="Kuzmanovic N."/>
            <person name="diCenzo G.C."/>
            <person name="Bunk B."/>
            <person name="Sproeer C."/>
            <person name="Fruehling A."/>
            <person name="Neumann-Schaal M."/>
            <person name="Overmann J."/>
            <person name="Smalla K."/>
        </authorList>
    </citation>
    <scope>NUCLEOTIDE SEQUENCE [LARGE SCALE GENOMIC DNA]</scope>
    <source>
        <strain evidence="3">1078</strain>
        <plasmid evidence="3">pRt1078</plasmid>
    </source>
</reference>
<evidence type="ECO:0000259" key="1">
    <source>
        <dbReference type="PROSITE" id="PS50943"/>
    </source>
</evidence>
<organism evidence="2 3">
    <name type="scientific">Rhizobium tumorigenes</name>
    <dbReference type="NCBI Taxonomy" id="2041385"/>
    <lineage>
        <taxon>Bacteria</taxon>
        <taxon>Pseudomonadati</taxon>
        <taxon>Pseudomonadota</taxon>
        <taxon>Alphaproteobacteria</taxon>
        <taxon>Hyphomicrobiales</taxon>
        <taxon>Rhizobiaceae</taxon>
        <taxon>Rhizobium/Agrobacterium group</taxon>
        <taxon>Rhizobium</taxon>
    </lineage>
</organism>
<dbReference type="InterPro" id="IPR001387">
    <property type="entry name" value="Cro/C1-type_HTH"/>
</dbReference>
<protein>
    <submittedName>
        <fullName evidence="2">Helix-turn-helix transcriptional regulator</fullName>
    </submittedName>
</protein>
<dbReference type="CDD" id="cd00093">
    <property type="entry name" value="HTH_XRE"/>
    <property type="match status" value="1"/>
</dbReference>
<dbReference type="Pfam" id="PF01381">
    <property type="entry name" value="HTH_3"/>
    <property type="match status" value="1"/>
</dbReference>
<dbReference type="RefSeq" id="WP_111222019.1">
    <property type="nucleotide sequence ID" value="NZ_CP117256.1"/>
</dbReference>
<dbReference type="GO" id="GO:0003677">
    <property type="term" value="F:DNA binding"/>
    <property type="evidence" value="ECO:0007669"/>
    <property type="project" value="InterPro"/>
</dbReference>
<dbReference type="AlphaFoldDB" id="A0AAF1KFS4"/>
<dbReference type="SUPFAM" id="SSF47413">
    <property type="entry name" value="lambda repressor-like DNA-binding domains"/>
    <property type="match status" value="1"/>
</dbReference>
<proteinExistence type="predicted"/>
<accession>A0AAF1KFS4</accession>
<reference evidence="2 3" key="1">
    <citation type="journal article" date="2018" name="Sci. Rep.">
        <title>Rhizobium tumorigenes sp. nov., a novel plant tumorigenic bacterium isolated from cane gall tumors on thornless blackberry.</title>
        <authorList>
            <person name="Kuzmanovi N."/>
            <person name="Smalla K."/>
            <person name="Gronow S."/>
            <person name="PuBawska J."/>
        </authorList>
    </citation>
    <scope>NUCLEOTIDE SEQUENCE [LARGE SCALE GENOMIC DNA]</scope>
    <source>
        <strain evidence="2 3">1078</strain>
    </source>
</reference>
<name>A0AAF1KFS4_9HYPH</name>
<keyword evidence="3" id="KW-1185">Reference proteome</keyword>